<gene>
    <name evidence="1" type="ORF">L1987_52243</name>
</gene>
<accession>A0ACB9ESY2</accession>
<organism evidence="1 2">
    <name type="scientific">Smallanthus sonchifolius</name>
    <dbReference type="NCBI Taxonomy" id="185202"/>
    <lineage>
        <taxon>Eukaryota</taxon>
        <taxon>Viridiplantae</taxon>
        <taxon>Streptophyta</taxon>
        <taxon>Embryophyta</taxon>
        <taxon>Tracheophyta</taxon>
        <taxon>Spermatophyta</taxon>
        <taxon>Magnoliopsida</taxon>
        <taxon>eudicotyledons</taxon>
        <taxon>Gunneridae</taxon>
        <taxon>Pentapetalae</taxon>
        <taxon>asterids</taxon>
        <taxon>campanulids</taxon>
        <taxon>Asterales</taxon>
        <taxon>Asteraceae</taxon>
        <taxon>Asteroideae</taxon>
        <taxon>Heliantheae alliance</taxon>
        <taxon>Millerieae</taxon>
        <taxon>Smallanthus</taxon>
    </lineage>
</organism>
<reference evidence="1 2" key="2">
    <citation type="journal article" date="2022" name="Mol. Ecol. Resour.">
        <title>The genomes of chicory, endive, great burdock and yacon provide insights into Asteraceae paleo-polyploidization history and plant inulin production.</title>
        <authorList>
            <person name="Fan W."/>
            <person name="Wang S."/>
            <person name="Wang H."/>
            <person name="Wang A."/>
            <person name="Jiang F."/>
            <person name="Liu H."/>
            <person name="Zhao H."/>
            <person name="Xu D."/>
            <person name="Zhang Y."/>
        </authorList>
    </citation>
    <scope>NUCLEOTIDE SEQUENCE [LARGE SCALE GENOMIC DNA]</scope>
    <source>
        <strain evidence="2">cv. Yunnan</strain>
        <tissue evidence="1">Leaves</tissue>
    </source>
</reference>
<sequence>MKLMSGIPFFITISSSTSVYVSMSHEYIIEAYFQKHDTRVHEEIDGSMRRIMKFIFIGVRWQPLSAML</sequence>
<dbReference type="EMBL" id="CM042034">
    <property type="protein sequence ID" value="KAI3761821.1"/>
    <property type="molecule type" value="Genomic_DNA"/>
</dbReference>
<protein>
    <submittedName>
        <fullName evidence="1">Uncharacterized protein</fullName>
    </submittedName>
</protein>
<dbReference type="Proteomes" id="UP001056120">
    <property type="component" value="Linkage Group LG17"/>
</dbReference>
<comment type="caution">
    <text evidence="1">The sequence shown here is derived from an EMBL/GenBank/DDBJ whole genome shotgun (WGS) entry which is preliminary data.</text>
</comment>
<keyword evidence="2" id="KW-1185">Reference proteome</keyword>
<reference evidence="2" key="1">
    <citation type="journal article" date="2022" name="Mol. Ecol. Resour.">
        <title>The genomes of chicory, endive, great burdock and yacon provide insights into Asteraceae palaeo-polyploidization history and plant inulin production.</title>
        <authorList>
            <person name="Fan W."/>
            <person name="Wang S."/>
            <person name="Wang H."/>
            <person name="Wang A."/>
            <person name="Jiang F."/>
            <person name="Liu H."/>
            <person name="Zhao H."/>
            <person name="Xu D."/>
            <person name="Zhang Y."/>
        </authorList>
    </citation>
    <scope>NUCLEOTIDE SEQUENCE [LARGE SCALE GENOMIC DNA]</scope>
    <source>
        <strain evidence="2">cv. Yunnan</strain>
    </source>
</reference>
<name>A0ACB9ESY2_9ASTR</name>
<evidence type="ECO:0000313" key="2">
    <source>
        <dbReference type="Proteomes" id="UP001056120"/>
    </source>
</evidence>
<proteinExistence type="predicted"/>
<evidence type="ECO:0000313" key="1">
    <source>
        <dbReference type="EMBL" id="KAI3761821.1"/>
    </source>
</evidence>